<evidence type="ECO:0000256" key="1">
    <source>
        <dbReference type="SAM" id="Coils"/>
    </source>
</evidence>
<dbReference type="EMBL" id="BARS01004687">
    <property type="protein sequence ID" value="GAF82067.1"/>
    <property type="molecule type" value="Genomic_DNA"/>
</dbReference>
<reference evidence="3" key="1">
    <citation type="journal article" date="2014" name="Front. Microbiol.">
        <title>High frequency of phylogenetically diverse reductive dehalogenase-homologous genes in deep subseafloor sedimentary metagenomes.</title>
        <authorList>
            <person name="Kawai M."/>
            <person name="Futagami T."/>
            <person name="Toyoda A."/>
            <person name="Takaki Y."/>
            <person name="Nishi S."/>
            <person name="Hori S."/>
            <person name="Arai W."/>
            <person name="Tsubouchi T."/>
            <person name="Morono Y."/>
            <person name="Uchiyama I."/>
            <person name="Ito T."/>
            <person name="Fujiyama A."/>
            <person name="Inagaki F."/>
            <person name="Takami H."/>
        </authorList>
    </citation>
    <scope>NUCLEOTIDE SEQUENCE</scope>
    <source>
        <strain evidence="3">Expedition CK06-06</strain>
    </source>
</reference>
<evidence type="ECO:0000313" key="3">
    <source>
        <dbReference type="EMBL" id="GAF82067.1"/>
    </source>
</evidence>
<evidence type="ECO:0000259" key="2">
    <source>
        <dbReference type="Pfam" id="PF03976"/>
    </source>
</evidence>
<proteinExistence type="predicted"/>
<comment type="caution">
    <text evidence="3">The sequence shown here is derived from an EMBL/GenBank/DDBJ whole genome shotgun (WGS) entry which is preliminary data.</text>
</comment>
<dbReference type="Gene3D" id="3.40.50.300">
    <property type="entry name" value="P-loop containing nucleotide triphosphate hydrolases"/>
    <property type="match status" value="1"/>
</dbReference>
<sequence length="88" mass="9538">MPFRATSPYLVKPGSDVSLDAYGTADTGGMTKKEARKLLRGLKKRLNELQELLHATETHALLVVLQGMDTSGKDGVIKHVMSAFNPQG</sequence>
<dbReference type="AlphaFoldDB" id="X0T1M9"/>
<feature type="coiled-coil region" evidence="1">
    <location>
        <begin position="32"/>
        <end position="59"/>
    </location>
</feature>
<keyword evidence="1" id="KW-0175">Coiled coil</keyword>
<feature type="non-terminal residue" evidence="3">
    <location>
        <position position="88"/>
    </location>
</feature>
<gene>
    <name evidence="3" type="ORF">S01H1_09173</name>
</gene>
<dbReference type="InterPro" id="IPR022488">
    <property type="entry name" value="PPK2-related"/>
</dbReference>
<dbReference type="InterPro" id="IPR027417">
    <property type="entry name" value="P-loop_NTPase"/>
</dbReference>
<name>X0T1M9_9ZZZZ</name>
<dbReference type="PANTHER" id="PTHR34383">
    <property type="entry name" value="POLYPHOSPHATE:AMP PHOSPHOTRANSFERASE-RELATED"/>
    <property type="match status" value="1"/>
</dbReference>
<feature type="domain" description="Polyphosphate kinase-2-related" evidence="2">
    <location>
        <begin position="31"/>
        <end position="87"/>
    </location>
</feature>
<protein>
    <recommendedName>
        <fullName evidence="2">Polyphosphate kinase-2-related domain-containing protein</fullName>
    </recommendedName>
</protein>
<dbReference type="Pfam" id="PF03976">
    <property type="entry name" value="PPK2"/>
    <property type="match status" value="1"/>
</dbReference>
<organism evidence="3">
    <name type="scientific">marine sediment metagenome</name>
    <dbReference type="NCBI Taxonomy" id="412755"/>
    <lineage>
        <taxon>unclassified sequences</taxon>
        <taxon>metagenomes</taxon>
        <taxon>ecological metagenomes</taxon>
    </lineage>
</organism>
<dbReference type="PANTHER" id="PTHR34383:SF3">
    <property type="entry name" value="POLYPHOSPHATE:AMP PHOSPHOTRANSFERASE"/>
    <property type="match status" value="1"/>
</dbReference>
<accession>X0T1M9</accession>